<dbReference type="PROSITE" id="PS50157">
    <property type="entry name" value="ZINC_FINGER_C2H2_2"/>
    <property type="match status" value="2"/>
</dbReference>
<comment type="subcellular location">
    <subcellularLocation>
        <location evidence="1">Nucleus</location>
    </subcellularLocation>
</comment>
<keyword evidence="13" id="KW-1185">Reference proteome</keyword>
<evidence type="ECO:0000313" key="13">
    <source>
        <dbReference type="Proteomes" id="UP000886595"/>
    </source>
</evidence>
<feature type="region of interest" description="Disordered" evidence="10">
    <location>
        <begin position="158"/>
        <end position="215"/>
    </location>
</feature>
<evidence type="ECO:0000256" key="10">
    <source>
        <dbReference type="SAM" id="MobiDB-lite"/>
    </source>
</evidence>
<evidence type="ECO:0000256" key="3">
    <source>
        <dbReference type="ARBA" id="ARBA00022737"/>
    </source>
</evidence>
<feature type="compositionally biased region" description="Polar residues" evidence="10">
    <location>
        <begin position="158"/>
        <end position="175"/>
    </location>
</feature>
<keyword evidence="4 9" id="KW-0863">Zinc-finger</keyword>
<proteinExistence type="predicted"/>
<evidence type="ECO:0000256" key="4">
    <source>
        <dbReference type="ARBA" id="ARBA00022771"/>
    </source>
</evidence>
<dbReference type="InterPro" id="IPR013087">
    <property type="entry name" value="Znf_C2H2_type"/>
</dbReference>
<evidence type="ECO:0000256" key="9">
    <source>
        <dbReference type="PROSITE-ProRule" id="PRU00042"/>
    </source>
</evidence>
<keyword evidence="2" id="KW-0479">Metal-binding</keyword>
<dbReference type="AlphaFoldDB" id="A0A8X7QE43"/>
<keyword evidence="8" id="KW-0539">Nucleus</keyword>
<dbReference type="GO" id="GO:0005634">
    <property type="term" value="C:nucleus"/>
    <property type="evidence" value="ECO:0007669"/>
    <property type="project" value="UniProtKB-SubCell"/>
</dbReference>
<dbReference type="PANTHER" id="PTHR45988">
    <property type="entry name" value="C2H2 TYPE ZINC FINGER TRANSCRIPTION FACTOR FAMILY-RELATED"/>
    <property type="match status" value="1"/>
</dbReference>
<dbReference type="GO" id="GO:0008270">
    <property type="term" value="F:zinc ion binding"/>
    <property type="evidence" value="ECO:0007669"/>
    <property type="project" value="UniProtKB-KW"/>
</dbReference>
<keyword evidence="7" id="KW-0804">Transcription</keyword>
<evidence type="ECO:0000259" key="11">
    <source>
        <dbReference type="PROSITE" id="PS50157"/>
    </source>
</evidence>
<organism evidence="12 13">
    <name type="scientific">Brassica carinata</name>
    <name type="common">Ethiopian mustard</name>
    <name type="synonym">Abyssinian cabbage</name>
    <dbReference type="NCBI Taxonomy" id="52824"/>
    <lineage>
        <taxon>Eukaryota</taxon>
        <taxon>Viridiplantae</taxon>
        <taxon>Streptophyta</taxon>
        <taxon>Embryophyta</taxon>
        <taxon>Tracheophyta</taxon>
        <taxon>Spermatophyta</taxon>
        <taxon>Magnoliopsida</taxon>
        <taxon>eudicotyledons</taxon>
        <taxon>Gunneridae</taxon>
        <taxon>Pentapetalae</taxon>
        <taxon>rosids</taxon>
        <taxon>malvids</taxon>
        <taxon>Brassicales</taxon>
        <taxon>Brassicaceae</taxon>
        <taxon>Brassiceae</taxon>
        <taxon>Brassica</taxon>
    </lineage>
</organism>
<dbReference type="FunFam" id="3.30.160.60:FF:003692">
    <property type="entry name" value="Zinc finger protein ZAT10"/>
    <property type="match status" value="1"/>
</dbReference>
<dbReference type="Gene3D" id="3.30.160.60">
    <property type="entry name" value="Classic Zinc Finger"/>
    <property type="match status" value="1"/>
</dbReference>
<feature type="compositionally biased region" description="Polar residues" evidence="10">
    <location>
        <begin position="113"/>
        <end position="127"/>
    </location>
</feature>
<feature type="domain" description="C2H2-type" evidence="11">
    <location>
        <begin position="131"/>
        <end position="158"/>
    </location>
</feature>
<accession>A0A8X7QE43</accession>
<dbReference type="EMBL" id="JAAMPC010000014">
    <property type="protein sequence ID" value="KAG2265704.1"/>
    <property type="molecule type" value="Genomic_DNA"/>
</dbReference>
<protein>
    <recommendedName>
        <fullName evidence="11">C2H2-type domain-containing protein</fullName>
    </recommendedName>
</protein>
<keyword evidence="3" id="KW-0677">Repeat</keyword>
<keyword evidence="5" id="KW-0862">Zinc</keyword>
<feature type="region of interest" description="Disordered" evidence="10">
    <location>
        <begin position="107"/>
        <end position="127"/>
    </location>
</feature>
<dbReference type="SUPFAM" id="SSF57667">
    <property type="entry name" value="beta-beta-alpha zinc fingers"/>
    <property type="match status" value="1"/>
</dbReference>
<dbReference type="PROSITE" id="PS00028">
    <property type="entry name" value="ZINC_FINGER_C2H2_1"/>
    <property type="match status" value="2"/>
</dbReference>
<evidence type="ECO:0000256" key="6">
    <source>
        <dbReference type="ARBA" id="ARBA00023015"/>
    </source>
</evidence>
<evidence type="ECO:0000256" key="5">
    <source>
        <dbReference type="ARBA" id="ARBA00022833"/>
    </source>
</evidence>
<dbReference type="InterPro" id="IPR044653">
    <property type="entry name" value="AZF1/2/3-like"/>
</dbReference>
<gene>
    <name evidence="12" type="ORF">Bca52824_072783</name>
</gene>
<feature type="compositionally biased region" description="Basic and acidic residues" evidence="10">
    <location>
        <begin position="206"/>
        <end position="215"/>
    </location>
</feature>
<dbReference type="InterPro" id="IPR036236">
    <property type="entry name" value="Znf_C2H2_sf"/>
</dbReference>
<reference evidence="12 13" key="1">
    <citation type="submission" date="2020-02" db="EMBL/GenBank/DDBJ databases">
        <authorList>
            <person name="Ma Q."/>
            <person name="Huang Y."/>
            <person name="Song X."/>
            <person name="Pei D."/>
        </authorList>
    </citation>
    <scope>NUCLEOTIDE SEQUENCE [LARGE SCALE GENOMIC DNA]</scope>
    <source>
        <strain evidence="12">Sxm20200214</strain>
        <tissue evidence="12">Leaf</tissue>
    </source>
</reference>
<dbReference type="PANTHER" id="PTHR45988:SF61">
    <property type="entry name" value="ZINC FINGER PROTEIN AZF3-RELATED"/>
    <property type="match status" value="1"/>
</dbReference>
<dbReference type="Proteomes" id="UP000886595">
    <property type="component" value="Unassembled WGS sequence"/>
</dbReference>
<evidence type="ECO:0000256" key="2">
    <source>
        <dbReference type="ARBA" id="ARBA00022723"/>
    </source>
</evidence>
<dbReference type="GO" id="GO:0003700">
    <property type="term" value="F:DNA-binding transcription factor activity"/>
    <property type="evidence" value="ECO:0007669"/>
    <property type="project" value="InterPro"/>
</dbReference>
<dbReference type="SMART" id="SM00355">
    <property type="entry name" value="ZnF_C2H2"/>
    <property type="match status" value="2"/>
</dbReference>
<dbReference type="OrthoDB" id="40579at2759"/>
<sequence length="215" mass="23454">MALEALSSPRLASPIPPVFQDSSRFHGVEQWTKGKRSKRSRFDFNHHNLTEEEDLAFCLMLLARDGNRQLLPLPPVTVVAEKSSLSYKCSVCDKSFSSYQALGGHKASHRKNVSQTHSAGGDDQSTSGKSHVCSICQKSFPSGQALGGHKRCHYEGNSVSNSEGAGSTSHVSSSHRGFDLNIPPIPEFSTVNGDDEVMSPMPAKKPRLDFLEKLN</sequence>
<evidence type="ECO:0000256" key="1">
    <source>
        <dbReference type="ARBA" id="ARBA00004123"/>
    </source>
</evidence>
<evidence type="ECO:0000256" key="7">
    <source>
        <dbReference type="ARBA" id="ARBA00023163"/>
    </source>
</evidence>
<evidence type="ECO:0000256" key="8">
    <source>
        <dbReference type="ARBA" id="ARBA00023242"/>
    </source>
</evidence>
<dbReference type="GO" id="GO:0000976">
    <property type="term" value="F:transcription cis-regulatory region binding"/>
    <property type="evidence" value="ECO:0007669"/>
    <property type="project" value="TreeGrafter"/>
</dbReference>
<evidence type="ECO:0000313" key="12">
    <source>
        <dbReference type="EMBL" id="KAG2265704.1"/>
    </source>
</evidence>
<feature type="domain" description="C2H2-type" evidence="11">
    <location>
        <begin position="87"/>
        <end position="114"/>
    </location>
</feature>
<comment type="caution">
    <text evidence="12">The sequence shown here is derived from an EMBL/GenBank/DDBJ whole genome shotgun (WGS) entry which is preliminary data.</text>
</comment>
<keyword evidence="6" id="KW-0805">Transcription regulation</keyword>
<dbReference type="Pfam" id="PF13912">
    <property type="entry name" value="zf-C2H2_6"/>
    <property type="match status" value="2"/>
</dbReference>
<name>A0A8X7QE43_BRACI</name>